<evidence type="ECO:0000313" key="1">
    <source>
        <dbReference type="EMBL" id="KAG5645228.1"/>
    </source>
</evidence>
<sequence length="130" mass="14645">MVKAVHLYSREYDVIRLLSTLRDDPMNHTIPVLDFVEVEKDDIVFIVMEEWSSQLLADPPCCLRIFLAALRQCIEITTAIMLISTSKPAESILGHPTLLFAAIEGRKFHLNASGGSLLILTKSMCGRWPF</sequence>
<accession>A0A9P7GAM0</accession>
<reference evidence="1" key="1">
    <citation type="submission" date="2020-07" db="EMBL/GenBank/DDBJ databases">
        <authorList>
            <person name="Nieuwenhuis M."/>
            <person name="Van De Peppel L.J.J."/>
        </authorList>
    </citation>
    <scope>NUCLEOTIDE SEQUENCE</scope>
    <source>
        <strain evidence="1">AP01</strain>
        <tissue evidence="1">Mycelium</tissue>
    </source>
</reference>
<protein>
    <submittedName>
        <fullName evidence="1">Uncharacterized protein</fullName>
    </submittedName>
</protein>
<dbReference type="OrthoDB" id="3173976at2759"/>
<organism evidence="1 2">
    <name type="scientific">Asterophora parasitica</name>
    <dbReference type="NCBI Taxonomy" id="117018"/>
    <lineage>
        <taxon>Eukaryota</taxon>
        <taxon>Fungi</taxon>
        <taxon>Dikarya</taxon>
        <taxon>Basidiomycota</taxon>
        <taxon>Agaricomycotina</taxon>
        <taxon>Agaricomycetes</taxon>
        <taxon>Agaricomycetidae</taxon>
        <taxon>Agaricales</taxon>
        <taxon>Tricholomatineae</taxon>
        <taxon>Lyophyllaceae</taxon>
        <taxon>Asterophora</taxon>
    </lineage>
</organism>
<proteinExistence type="predicted"/>
<comment type="caution">
    <text evidence="1">The sequence shown here is derived from an EMBL/GenBank/DDBJ whole genome shotgun (WGS) entry which is preliminary data.</text>
</comment>
<dbReference type="AlphaFoldDB" id="A0A9P7GAM0"/>
<name>A0A9P7GAM0_9AGAR</name>
<gene>
    <name evidence="1" type="ORF">DXG03_006645</name>
</gene>
<dbReference type="EMBL" id="JABCKV010000045">
    <property type="protein sequence ID" value="KAG5645228.1"/>
    <property type="molecule type" value="Genomic_DNA"/>
</dbReference>
<dbReference type="Proteomes" id="UP000775547">
    <property type="component" value="Unassembled WGS sequence"/>
</dbReference>
<keyword evidence="2" id="KW-1185">Reference proteome</keyword>
<evidence type="ECO:0000313" key="2">
    <source>
        <dbReference type="Proteomes" id="UP000775547"/>
    </source>
</evidence>
<reference evidence="1" key="2">
    <citation type="submission" date="2021-10" db="EMBL/GenBank/DDBJ databases">
        <title>Phylogenomics reveals ancestral predisposition of the termite-cultivated fungus Termitomyces towards a domesticated lifestyle.</title>
        <authorList>
            <person name="Auxier B."/>
            <person name="Grum-Grzhimaylo A."/>
            <person name="Cardenas M.E."/>
            <person name="Lodge J.D."/>
            <person name="Laessoe T."/>
            <person name="Pedersen O."/>
            <person name="Smith M.E."/>
            <person name="Kuyper T.W."/>
            <person name="Franco-Molano E.A."/>
            <person name="Baroni T.J."/>
            <person name="Aanen D.K."/>
        </authorList>
    </citation>
    <scope>NUCLEOTIDE SEQUENCE</scope>
    <source>
        <strain evidence="1">AP01</strain>
        <tissue evidence="1">Mycelium</tissue>
    </source>
</reference>